<proteinExistence type="inferred from homology"/>
<dbReference type="CDD" id="cd03257">
    <property type="entry name" value="ABC_NikE_OppD_transporters"/>
    <property type="match status" value="1"/>
</dbReference>
<dbReference type="SUPFAM" id="SSF52540">
    <property type="entry name" value="P-loop containing nucleoside triphosphate hydrolases"/>
    <property type="match status" value="1"/>
</dbReference>
<evidence type="ECO:0000256" key="3">
    <source>
        <dbReference type="ARBA" id="ARBA00022448"/>
    </source>
</evidence>
<comment type="caution">
    <text evidence="7">The sequence shown here is derived from an EMBL/GenBank/DDBJ whole genome shotgun (WGS) entry which is preliminary data.</text>
</comment>
<dbReference type="Proteomes" id="UP000305202">
    <property type="component" value="Unassembled WGS sequence"/>
</dbReference>
<comment type="subcellular location">
    <subcellularLocation>
        <location evidence="1">Cell inner membrane</location>
        <topology evidence="1">Peripheral membrane protein</topology>
    </subcellularLocation>
</comment>
<evidence type="ECO:0000256" key="4">
    <source>
        <dbReference type="ARBA" id="ARBA00022741"/>
    </source>
</evidence>
<feature type="domain" description="ABC transporter" evidence="6">
    <location>
        <begin position="7"/>
        <end position="259"/>
    </location>
</feature>
<dbReference type="EMBL" id="SZPQ01000066">
    <property type="protein sequence ID" value="TKI02629.1"/>
    <property type="molecule type" value="Genomic_DNA"/>
</dbReference>
<dbReference type="SMART" id="SM00382">
    <property type="entry name" value="AAA"/>
    <property type="match status" value="1"/>
</dbReference>
<dbReference type="RefSeq" id="WP_136992922.1">
    <property type="nucleotide sequence ID" value="NZ_SZPQ01000066.1"/>
</dbReference>
<evidence type="ECO:0000256" key="5">
    <source>
        <dbReference type="ARBA" id="ARBA00022840"/>
    </source>
</evidence>
<comment type="similarity">
    <text evidence="2">Belongs to the ABC transporter superfamily.</text>
</comment>
<evidence type="ECO:0000259" key="6">
    <source>
        <dbReference type="PROSITE" id="PS50893"/>
    </source>
</evidence>
<dbReference type="InterPro" id="IPR013563">
    <property type="entry name" value="Oligopep_ABC_C"/>
</dbReference>
<sequence>MSDETILSVENLSKVFRTGRTGWLGRKDHAVRAVDDVSFALRRGETLGIVGESGCGKSTTARMIVGLLKPSGGRVRFHGRDVHEDTSQDRRQVARNLQMVFQDPFSSLNPRHNVQTILSEPFRIHGIKLSSQALHQAVVELLSLIGLDENALGKFPHEFSGGQRQRINIARAIALRPEIIICDESVSALDVSIQAQILNLLRRLQAELGLTYLFVSHDLGVVRYISDRVAVMYLGRVVEIGDCDAIYRRPCHPYTRLLFSAIPADTPFERRNIAMLPAGDAAAPPGGGCAFYPRCDKASAACRRPVPDCVLEDGRRVACHLYAG</sequence>
<dbReference type="PROSITE" id="PS00211">
    <property type="entry name" value="ABC_TRANSPORTER_1"/>
    <property type="match status" value="1"/>
</dbReference>
<dbReference type="Gene3D" id="3.40.50.300">
    <property type="entry name" value="P-loop containing nucleotide triphosphate hydrolases"/>
    <property type="match status" value="1"/>
</dbReference>
<dbReference type="Pfam" id="PF08352">
    <property type="entry name" value="oligo_HPY"/>
    <property type="match status" value="1"/>
</dbReference>
<evidence type="ECO:0000256" key="2">
    <source>
        <dbReference type="ARBA" id="ARBA00005417"/>
    </source>
</evidence>
<keyword evidence="8" id="KW-1185">Reference proteome</keyword>
<dbReference type="Pfam" id="PF00005">
    <property type="entry name" value="ABC_tran"/>
    <property type="match status" value="1"/>
</dbReference>
<protein>
    <submittedName>
        <fullName evidence="7">ABC transporter ATP-binding protein</fullName>
    </submittedName>
</protein>
<dbReference type="PANTHER" id="PTHR43776:SF7">
    <property type="entry name" value="D,D-DIPEPTIDE TRANSPORT ATP-BINDING PROTEIN DDPF-RELATED"/>
    <property type="match status" value="1"/>
</dbReference>
<keyword evidence="5 7" id="KW-0067">ATP-binding</keyword>
<dbReference type="PANTHER" id="PTHR43776">
    <property type="entry name" value="TRANSPORT ATP-BINDING PROTEIN"/>
    <property type="match status" value="1"/>
</dbReference>
<evidence type="ECO:0000313" key="7">
    <source>
        <dbReference type="EMBL" id="TKI02629.1"/>
    </source>
</evidence>
<dbReference type="PROSITE" id="PS50893">
    <property type="entry name" value="ABC_TRANSPORTER_2"/>
    <property type="match status" value="1"/>
</dbReference>
<dbReference type="NCBIfam" id="TIGR01727">
    <property type="entry name" value="oligo_HPY"/>
    <property type="match status" value="1"/>
</dbReference>
<evidence type="ECO:0000256" key="1">
    <source>
        <dbReference type="ARBA" id="ARBA00004417"/>
    </source>
</evidence>
<gene>
    <name evidence="7" type="ORF">FCN80_24395</name>
</gene>
<evidence type="ECO:0000313" key="8">
    <source>
        <dbReference type="Proteomes" id="UP000305202"/>
    </source>
</evidence>
<dbReference type="InterPro" id="IPR017871">
    <property type="entry name" value="ABC_transporter-like_CS"/>
</dbReference>
<reference evidence="7 8" key="1">
    <citation type="submission" date="2019-04" db="EMBL/GenBank/DDBJ databases">
        <authorList>
            <person name="Li M."/>
            <person name="Gao C."/>
        </authorList>
    </citation>
    <scope>NUCLEOTIDE SEQUENCE [LARGE SCALE GENOMIC DNA]</scope>
    <source>
        <strain evidence="7 8">BGMRC 2031</strain>
    </source>
</reference>
<keyword evidence="3" id="KW-0813">Transport</keyword>
<dbReference type="InterPro" id="IPR050319">
    <property type="entry name" value="ABC_transp_ATP-bind"/>
</dbReference>
<name>A0ABY2SEC7_9HYPH</name>
<dbReference type="GO" id="GO:0005524">
    <property type="term" value="F:ATP binding"/>
    <property type="evidence" value="ECO:0007669"/>
    <property type="project" value="UniProtKB-KW"/>
</dbReference>
<accession>A0ABY2SEC7</accession>
<keyword evidence="4" id="KW-0547">Nucleotide-binding</keyword>
<dbReference type="InterPro" id="IPR003439">
    <property type="entry name" value="ABC_transporter-like_ATP-bd"/>
</dbReference>
<dbReference type="InterPro" id="IPR003593">
    <property type="entry name" value="AAA+_ATPase"/>
</dbReference>
<organism evidence="7 8">
    <name type="scientific">Martelella alba</name>
    <dbReference type="NCBI Taxonomy" id="2590451"/>
    <lineage>
        <taxon>Bacteria</taxon>
        <taxon>Pseudomonadati</taxon>
        <taxon>Pseudomonadota</taxon>
        <taxon>Alphaproteobacteria</taxon>
        <taxon>Hyphomicrobiales</taxon>
        <taxon>Aurantimonadaceae</taxon>
        <taxon>Martelella</taxon>
    </lineage>
</organism>
<dbReference type="InterPro" id="IPR027417">
    <property type="entry name" value="P-loop_NTPase"/>
</dbReference>